<keyword evidence="2 3" id="KW-0143">Chaperone</keyword>
<dbReference type="SUPFAM" id="SSF51064">
    <property type="entry name" value="Head domain of nucleotide exchange factor GrpE"/>
    <property type="match status" value="1"/>
</dbReference>
<evidence type="ECO:0000256" key="5">
    <source>
        <dbReference type="SAM" id="Coils"/>
    </source>
</evidence>
<comment type="function">
    <text evidence="3">Participates actively in the response to hyperosmotic and heat shock by preventing the aggregation of stress-denatured proteins, in association with DnaK and GrpE. It is the nucleotide exchange factor for DnaK and may function as a thermosensor. Unfolded proteins bind initially to DnaJ; upon interaction with the DnaJ-bound protein, DnaK hydrolyzes its bound ATP, resulting in the formation of a stable complex. GrpE releases ADP from DnaK; ATP binding to DnaK triggers the release of the substrate protein, thus completing the reaction cycle. Several rounds of ATP-dependent interactions between DnaJ, DnaK and GrpE are required for fully efficient folding.</text>
</comment>
<keyword evidence="5" id="KW-0175">Coiled coil</keyword>
<dbReference type="CDD" id="cd00446">
    <property type="entry name" value="GrpE"/>
    <property type="match status" value="1"/>
</dbReference>
<dbReference type="Proteomes" id="UP000033854">
    <property type="component" value="Unassembled WGS sequence"/>
</dbReference>
<evidence type="ECO:0000313" key="6">
    <source>
        <dbReference type="EMBL" id="KKS43388.1"/>
    </source>
</evidence>
<accession>A0A0G1C186</accession>
<dbReference type="AlphaFoldDB" id="A0A0G1C186"/>
<dbReference type="Pfam" id="PF01025">
    <property type="entry name" value="GrpE"/>
    <property type="match status" value="1"/>
</dbReference>
<evidence type="ECO:0000256" key="2">
    <source>
        <dbReference type="ARBA" id="ARBA00023186"/>
    </source>
</evidence>
<dbReference type="Gene3D" id="2.30.22.10">
    <property type="entry name" value="Head domain of nucleotide exchange factor GrpE"/>
    <property type="match status" value="1"/>
</dbReference>
<evidence type="ECO:0000256" key="4">
    <source>
        <dbReference type="RuleBase" id="RU004478"/>
    </source>
</evidence>
<evidence type="ECO:0000313" key="7">
    <source>
        <dbReference type="Proteomes" id="UP000033854"/>
    </source>
</evidence>
<comment type="subcellular location">
    <subcellularLocation>
        <location evidence="3">Cytoplasm</location>
    </subcellularLocation>
</comment>
<dbReference type="PANTHER" id="PTHR21237">
    <property type="entry name" value="GRPE PROTEIN"/>
    <property type="match status" value="1"/>
</dbReference>
<protein>
    <recommendedName>
        <fullName evidence="3">Protein GrpE</fullName>
    </recommendedName>
    <alternativeName>
        <fullName evidence="3">HSP-70 cofactor</fullName>
    </alternativeName>
</protein>
<sequence length="148" mass="16981">MVKKIQSSKKEIENLNFQVNELEGNYRRALADYRNQERRFKETQSQIVKFANATLLEKIILNLDSLEMAQNHLKDAGLEIVIKQFLETLKNEGLQLIESDGKQFDPLTMDCIEVVPGKKNHVVSTLIKGYYLFDKILRPAKVKVGSGK</sequence>
<dbReference type="InterPro" id="IPR009012">
    <property type="entry name" value="GrpE_head"/>
</dbReference>
<dbReference type="GO" id="GO:0006457">
    <property type="term" value="P:protein folding"/>
    <property type="evidence" value="ECO:0007669"/>
    <property type="project" value="InterPro"/>
</dbReference>
<gene>
    <name evidence="3" type="primary">grpE</name>
    <name evidence="6" type="ORF">UV06_C0001G0122</name>
</gene>
<dbReference type="Gene3D" id="3.90.20.20">
    <property type="match status" value="1"/>
</dbReference>
<dbReference type="PRINTS" id="PR00773">
    <property type="entry name" value="GRPEPROTEIN"/>
</dbReference>
<dbReference type="GO" id="GO:0042803">
    <property type="term" value="F:protein homodimerization activity"/>
    <property type="evidence" value="ECO:0007669"/>
    <property type="project" value="InterPro"/>
</dbReference>
<dbReference type="InterPro" id="IPR000740">
    <property type="entry name" value="GrpE"/>
</dbReference>
<name>A0A0G1C186_9BACT</name>
<dbReference type="HAMAP" id="MF_01151">
    <property type="entry name" value="GrpE"/>
    <property type="match status" value="1"/>
</dbReference>
<comment type="caution">
    <text evidence="6">The sequence shown here is derived from an EMBL/GenBank/DDBJ whole genome shotgun (WGS) entry which is preliminary data.</text>
</comment>
<proteinExistence type="inferred from homology"/>
<dbReference type="GO" id="GO:0051082">
    <property type="term" value="F:unfolded protein binding"/>
    <property type="evidence" value="ECO:0007669"/>
    <property type="project" value="TreeGrafter"/>
</dbReference>
<dbReference type="GO" id="GO:0051087">
    <property type="term" value="F:protein-folding chaperone binding"/>
    <property type="evidence" value="ECO:0007669"/>
    <property type="project" value="InterPro"/>
</dbReference>
<dbReference type="SUPFAM" id="SSF58014">
    <property type="entry name" value="Coiled-coil domain of nucleotide exchange factor GrpE"/>
    <property type="match status" value="1"/>
</dbReference>
<organism evidence="6 7">
    <name type="scientific">Candidatus Collierbacteria bacterium GW2011_GWA2_42_17</name>
    <dbReference type="NCBI Taxonomy" id="1618378"/>
    <lineage>
        <taxon>Bacteria</taxon>
        <taxon>Candidatus Collieribacteriota</taxon>
    </lineage>
</organism>
<dbReference type="GO" id="GO:0000774">
    <property type="term" value="F:adenyl-nucleotide exchange factor activity"/>
    <property type="evidence" value="ECO:0007669"/>
    <property type="project" value="InterPro"/>
</dbReference>
<evidence type="ECO:0000256" key="3">
    <source>
        <dbReference type="HAMAP-Rule" id="MF_01151"/>
    </source>
</evidence>
<dbReference type="EMBL" id="LCDA01000001">
    <property type="protein sequence ID" value="KKS43388.1"/>
    <property type="molecule type" value="Genomic_DNA"/>
</dbReference>
<keyword evidence="3" id="KW-0963">Cytoplasm</keyword>
<dbReference type="GO" id="GO:0005737">
    <property type="term" value="C:cytoplasm"/>
    <property type="evidence" value="ECO:0007669"/>
    <property type="project" value="UniProtKB-SubCell"/>
</dbReference>
<evidence type="ECO:0000256" key="1">
    <source>
        <dbReference type="ARBA" id="ARBA00009054"/>
    </source>
</evidence>
<dbReference type="PANTHER" id="PTHR21237:SF23">
    <property type="entry name" value="GRPE PROTEIN HOMOLOG, MITOCHONDRIAL"/>
    <property type="match status" value="1"/>
</dbReference>
<comment type="subunit">
    <text evidence="3">Homodimer.</text>
</comment>
<reference evidence="6 7" key="1">
    <citation type="journal article" date="2015" name="Nature">
        <title>rRNA introns, odd ribosomes, and small enigmatic genomes across a large radiation of phyla.</title>
        <authorList>
            <person name="Brown C.T."/>
            <person name="Hug L.A."/>
            <person name="Thomas B.C."/>
            <person name="Sharon I."/>
            <person name="Castelle C.J."/>
            <person name="Singh A."/>
            <person name="Wilkins M.J."/>
            <person name="Williams K.H."/>
            <person name="Banfield J.F."/>
        </authorList>
    </citation>
    <scope>NUCLEOTIDE SEQUENCE [LARGE SCALE GENOMIC DNA]</scope>
</reference>
<comment type="similarity">
    <text evidence="1 3 4">Belongs to the GrpE family.</text>
</comment>
<feature type="coiled-coil region" evidence="5">
    <location>
        <begin position="5"/>
        <end position="46"/>
    </location>
</feature>
<dbReference type="InterPro" id="IPR013805">
    <property type="entry name" value="GrpE_CC"/>
</dbReference>
<keyword evidence="3" id="KW-0346">Stress response</keyword>